<feature type="transmembrane region" description="Helical" evidence="5">
    <location>
        <begin position="7"/>
        <end position="26"/>
    </location>
</feature>
<name>A0A928YRV6_9SPHI</name>
<evidence type="ECO:0000313" key="7">
    <source>
        <dbReference type="Proteomes" id="UP000616201"/>
    </source>
</evidence>
<evidence type="ECO:0000256" key="3">
    <source>
        <dbReference type="ARBA" id="ARBA00022989"/>
    </source>
</evidence>
<dbReference type="EMBL" id="PRDK01000010">
    <property type="protein sequence ID" value="MBE8715364.1"/>
    <property type="molecule type" value="Genomic_DNA"/>
</dbReference>
<dbReference type="Pfam" id="PF13564">
    <property type="entry name" value="DoxX_2"/>
    <property type="match status" value="1"/>
</dbReference>
<feature type="transmembrane region" description="Helical" evidence="5">
    <location>
        <begin position="69"/>
        <end position="87"/>
    </location>
</feature>
<dbReference type="InterPro" id="IPR032808">
    <property type="entry name" value="DoxX"/>
</dbReference>
<gene>
    <name evidence="6" type="ORF">C4F49_16950</name>
</gene>
<dbReference type="Proteomes" id="UP000616201">
    <property type="component" value="Unassembled WGS sequence"/>
</dbReference>
<organism evidence="6 7">
    <name type="scientific">Sphingobacterium hungaricum</name>
    <dbReference type="NCBI Taxonomy" id="2082723"/>
    <lineage>
        <taxon>Bacteria</taxon>
        <taxon>Pseudomonadati</taxon>
        <taxon>Bacteroidota</taxon>
        <taxon>Sphingobacteriia</taxon>
        <taxon>Sphingobacteriales</taxon>
        <taxon>Sphingobacteriaceae</taxon>
        <taxon>Sphingobacterium</taxon>
    </lineage>
</organism>
<dbReference type="GO" id="GO:0016020">
    <property type="term" value="C:membrane"/>
    <property type="evidence" value="ECO:0007669"/>
    <property type="project" value="UniProtKB-SubCell"/>
</dbReference>
<sequence length="123" mass="12979">MNTKTKNIIGWVLAGLVAFVLIASGVQKLIGSPEMVEQSAKMGGLATLRILGTLELVIAVLYLIPRTGVLGTLLAVAYMGGAMATHLVGGMPILIPTIIQILIWITSAIRFPELTTRLVGSKP</sequence>
<comment type="caution">
    <text evidence="6">The sequence shown here is derived from an EMBL/GenBank/DDBJ whole genome shotgun (WGS) entry which is preliminary data.</text>
</comment>
<dbReference type="RefSeq" id="WP_196934961.1">
    <property type="nucleotide sequence ID" value="NZ_MU158698.1"/>
</dbReference>
<evidence type="ECO:0000256" key="4">
    <source>
        <dbReference type="ARBA" id="ARBA00023136"/>
    </source>
</evidence>
<evidence type="ECO:0008006" key="8">
    <source>
        <dbReference type="Google" id="ProtNLM"/>
    </source>
</evidence>
<dbReference type="AlphaFoldDB" id="A0A928YRV6"/>
<accession>A0A928YRV6</accession>
<evidence type="ECO:0000256" key="2">
    <source>
        <dbReference type="ARBA" id="ARBA00022692"/>
    </source>
</evidence>
<keyword evidence="4 5" id="KW-0472">Membrane</keyword>
<comment type="subcellular location">
    <subcellularLocation>
        <location evidence="1">Membrane</location>
        <topology evidence="1">Multi-pass membrane protein</topology>
    </subcellularLocation>
</comment>
<evidence type="ECO:0000256" key="1">
    <source>
        <dbReference type="ARBA" id="ARBA00004141"/>
    </source>
</evidence>
<reference evidence="6" key="1">
    <citation type="submission" date="2018-02" db="EMBL/GenBank/DDBJ databases">
        <authorList>
            <person name="Vasarhelyi B.M."/>
            <person name="Deshmukh S."/>
            <person name="Balint B."/>
            <person name="Kukolya J."/>
        </authorList>
    </citation>
    <scope>NUCLEOTIDE SEQUENCE</scope>
    <source>
        <strain evidence="6">KB22</strain>
    </source>
</reference>
<evidence type="ECO:0000313" key="6">
    <source>
        <dbReference type="EMBL" id="MBE8715364.1"/>
    </source>
</evidence>
<keyword evidence="2 5" id="KW-0812">Transmembrane</keyword>
<keyword evidence="3 5" id="KW-1133">Transmembrane helix</keyword>
<evidence type="ECO:0000256" key="5">
    <source>
        <dbReference type="SAM" id="Phobius"/>
    </source>
</evidence>
<proteinExistence type="predicted"/>
<keyword evidence="7" id="KW-1185">Reference proteome</keyword>
<feature type="transmembrane region" description="Helical" evidence="5">
    <location>
        <begin position="93"/>
        <end position="112"/>
    </location>
</feature>
<protein>
    <recommendedName>
        <fullName evidence="8">DoxX-like family protein</fullName>
    </recommendedName>
</protein>